<reference evidence="7" key="1">
    <citation type="journal article" date="2014" name="Int. J. Syst. Evol. Microbiol.">
        <title>Complete genome sequence of Corynebacterium casei LMG S-19264T (=DSM 44701T), isolated from a smear-ripened cheese.</title>
        <authorList>
            <consortium name="US DOE Joint Genome Institute (JGI-PGF)"/>
            <person name="Walter F."/>
            <person name="Albersmeier A."/>
            <person name="Kalinowski J."/>
            <person name="Ruckert C."/>
        </authorList>
    </citation>
    <scope>NUCLEOTIDE SEQUENCE</scope>
    <source>
        <strain evidence="7">CGMCC 1.15085</strain>
    </source>
</reference>
<feature type="transmembrane region" description="Helical" evidence="5">
    <location>
        <begin position="26"/>
        <end position="47"/>
    </location>
</feature>
<dbReference type="GO" id="GO:0022857">
    <property type="term" value="F:transmembrane transporter activity"/>
    <property type="evidence" value="ECO:0007669"/>
    <property type="project" value="InterPro"/>
</dbReference>
<protein>
    <submittedName>
        <fullName evidence="7">Drug efflux membrane protein</fullName>
    </submittedName>
</protein>
<feature type="transmembrane region" description="Helical" evidence="5">
    <location>
        <begin position="120"/>
        <end position="140"/>
    </location>
</feature>
<feature type="transmembrane region" description="Helical" evidence="5">
    <location>
        <begin position="90"/>
        <end position="108"/>
    </location>
</feature>
<evidence type="ECO:0000256" key="4">
    <source>
        <dbReference type="ARBA" id="ARBA00023136"/>
    </source>
</evidence>
<feature type="transmembrane region" description="Helical" evidence="5">
    <location>
        <begin position="235"/>
        <end position="253"/>
    </location>
</feature>
<dbReference type="Gene3D" id="1.20.1720.10">
    <property type="entry name" value="Multidrug resistance protein D"/>
    <property type="match status" value="1"/>
</dbReference>
<evidence type="ECO:0000256" key="5">
    <source>
        <dbReference type="SAM" id="Phobius"/>
    </source>
</evidence>
<comment type="subcellular location">
    <subcellularLocation>
        <location evidence="1">Cell membrane</location>
        <topology evidence="1">Multi-pass membrane protein</topology>
    </subcellularLocation>
</comment>
<feature type="transmembrane region" description="Helical" evidence="5">
    <location>
        <begin position="306"/>
        <end position="326"/>
    </location>
</feature>
<evidence type="ECO:0000256" key="1">
    <source>
        <dbReference type="ARBA" id="ARBA00004651"/>
    </source>
</evidence>
<feature type="transmembrane region" description="Helical" evidence="5">
    <location>
        <begin position="414"/>
        <end position="432"/>
    </location>
</feature>
<feature type="transmembrane region" description="Helical" evidence="5">
    <location>
        <begin position="149"/>
        <end position="170"/>
    </location>
</feature>
<evidence type="ECO:0000256" key="3">
    <source>
        <dbReference type="ARBA" id="ARBA00022989"/>
    </source>
</evidence>
<feature type="transmembrane region" description="Helical" evidence="5">
    <location>
        <begin position="369"/>
        <end position="393"/>
    </location>
</feature>
<dbReference type="InterPro" id="IPR011701">
    <property type="entry name" value="MFS"/>
</dbReference>
<feature type="transmembrane region" description="Helical" evidence="5">
    <location>
        <begin position="211"/>
        <end position="229"/>
    </location>
</feature>
<gene>
    <name evidence="7" type="ORF">GCM10011492_18770</name>
</gene>
<dbReference type="PANTHER" id="PTHR23501:SF154">
    <property type="entry name" value="MULTIDRUG-EFFLUX TRANSPORTER RV1634-RELATED"/>
    <property type="match status" value="1"/>
</dbReference>
<keyword evidence="4 5" id="KW-0472">Membrane</keyword>
<reference evidence="7" key="2">
    <citation type="submission" date="2020-09" db="EMBL/GenBank/DDBJ databases">
        <authorList>
            <person name="Sun Q."/>
            <person name="Zhou Y."/>
        </authorList>
    </citation>
    <scope>NUCLEOTIDE SEQUENCE</scope>
    <source>
        <strain evidence="7">CGMCC 1.15085</strain>
    </source>
</reference>
<feature type="transmembrane region" description="Helical" evidence="5">
    <location>
        <begin position="338"/>
        <end position="357"/>
    </location>
</feature>
<dbReference type="SUPFAM" id="SSF103473">
    <property type="entry name" value="MFS general substrate transporter"/>
    <property type="match status" value="1"/>
</dbReference>
<feature type="transmembrane region" description="Helical" evidence="5">
    <location>
        <begin position="274"/>
        <end position="294"/>
    </location>
</feature>
<dbReference type="EMBL" id="BMHI01000003">
    <property type="protein sequence ID" value="GGB28740.1"/>
    <property type="molecule type" value="Genomic_DNA"/>
</dbReference>
<dbReference type="GO" id="GO:0005886">
    <property type="term" value="C:plasma membrane"/>
    <property type="evidence" value="ECO:0007669"/>
    <property type="project" value="UniProtKB-SubCell"/>
</dbReference>
<proteinExistence type="predicted"/>
<dbReference type="RefSeq" id="WP_188836761.1">
    <property type="nucleotide sequence ID" value="NZ_BMHI01000003.1"/>
</dbReference>
<accession>A0A916T1X9</accession>
<dbReference type="Pfam" id="PF07690">
    <property type="entry name" value="MFS_1"/>
    <property type="match status" value="1"/>
</dbReference>
<sequence>MTGKTEVDESRAGWGDLFGKESRAPVIVLAGGVLLFATNVYVTTSLLPNAIADIGGADLYSWTMTAFLVASVISSMLVNNTLARWGARASYLGGFLGFAAGSAVASLAPTMPVLLVGRAVQGLSAGLLAGLAFTVIRMVLPPRLWQRSIALLSAMWGVGNVFGPVIGGVFAELGMWRAAFGVLAVGALLLSALAGRTLPAHARTETAPQRVPGFALALLSAGAAAVSIASIVHGLATGILIGVGLLLVGGFVLRERSATVTVLPAMTYRGRSPLRWVYAAIVILAFVSTIETFLPLFGQRIGGMSPLGAGLLGAALSWGWSLGSILNGGVTRPSITRVVRIAGPATLGVGLLLYGTLQTEHPGDVVIAGWFLALVIAGSGIGMAFAHWVPSALRVSEDEQVASKASAGINTSQLIATAYGSASAGVLVSVGGPCVLGSAHALSFVFAAVALIGIPIAIRALRSEQRWHAQASADMPPKVPARA</sequence>
<feature type="transmembrane region" description="Helical" evidence="5">
    <location>
        <begin position="176"/>
        <end position="199"/>
    </location>
</feature>
<keyword evidence="8" id="KW-1185">Reference proteome</keyword>
<evidence type="ECO:0000259" key="6">
    <source>
        <dbReference type="PROSITE" id="PS50850"/>
    </source>
</evidence>
<evidence type="ECO:0000256" key="2">
    <source>
        <dbReference type="ARBA" id="ARBA00022692"/>
    </source>
</evidence>
<feature type="transmembrane region" description="Helical" evidence="5">
    <location>
        <begin position="438"/>
        <end position="458"/>
    </location>
</feature>
<dbReference type="PROSITE" id="PS50850">
    <property type="entry name" value="MFS"/>
    <property type="match status" value="1"/>
</dbReference>
<dbReference type="AlphaFoldDB" id="A0A916T1X9"/>
<dbReference type="InterPro" id="IPR036259">
    <property type="entry name" value="MFS_trans_sf"/>
</dbReference>
<dbReference type="Proteomes" id="UP000636793">
    <property type="component" value="Unassembled WGS sequence"/>
</dbReference>
<organism evidence="7 8">
    <name type="scientific">Flexivirga endophytica</name>
    <dbReference type="NCBI Taxonomy" id="1849103"/>
    <lineage>
        <taxon>Bacteria</taxon>
        <taxon>Bacillati</taxon>
        <taxon>Actinomycetota</taxon>
        <taxon>Actinomycetes</taxon>
        <taxon>Micrococcales</taxon>
        <taxon>Dermacoccaceae</taxon>
        <taxon>Flexivirga</taxon>
    </lineage>
</organism>
<evidence type="ECO:0000313" key="8">
    <source>
        <dbReference type="Proteomes" id="UP000636793"/>
    </source>
</evidence>
<keyword evidence="3 5" id="KW-1133">Transmembrane helix</keyword>
<keyword evidence="2 5" id="KW-0812">Transmembrane</keyword>
<comment type="caution">
    <text evidence="7">The sequence shown here is derived from an EMBL/GenBank/DDBJ whole genome shotgun (WGS) entry which is preliminary data.</text>
</comment>
<dbReference type="Gene3D" id="1.20.1250.20">
    <property type="entry name" value="MFS general substrate transporter like domains"/>
    <property type="match status" value="1"/>
</dbReference>
<dbReference type="PANTHER" id="PTHR23501">
    <property type="entry name" value="MAJOR FACILITATOR SUPERFAMILY"/>
    <property type="match status" value="1"/>
</dbReference>
<dbReference type="InterPro" id="IPR020846">
    <property type="entry name" value="MFS_dom"/>
</dbReference>
<feature type="transmembrane region" description="Helical" evidence="5">
    <location>
        <begin position="59"/>
        <end position="78"/>
    </location>
</feature>
<feature type="domain" description="Major facilitator superfamily (MFS) profile" evidence="6">
    <location>
        <begin position="25"/>
        <end position="465"/>
    </location>
</feature>
<name>A0A916T1X9_9MICO</name>
<evidence type="ECO:0000313" key="7">
    <source>
        <dbReference type="EMBL" id="GGB28740.1"/>
    </source>
</evidence>